<name>A0A820S4I9_9BILA</name>
<reference evidence="2" key="1">
    <citation type="submission" date="2021-02" db="EMBL/GenBank/DDBJ databases">
        <authorList>
            <person name="Nowell W R."/>
        </authorList>
    </citation>
    <scope>NUCLEOTIDE SEQUENCE</scope>
</reference>
<evidence type="ECO:0000256" key="1">
    <source>
        <dbReference type="SAM" id="Coils"/>
    </source>
</evidence>
<evidence type="ECO:0000313" key="2">
    <source>
        <dbReference type="EMBL" id="CAF4452534.1"/>
    </source>
</evidence>
<evidence type="ECO:0000313" key="3">
    <source>
        <dbReference type="Proteomes" id="UP000663844"/>
    </source>
</evidence>
<accession>A0A820S4I9</accession>
<feature type="coiled-coil region" evidence="1">
    <location>
        <begin position="10"/>
        <end position="47"/>
    </location>
</feature>
<gene>
    <name evidence="2" type="ORF">OXD698_LOCUS54486</name>
</gene>
<dbReference type="AlphaFoldDB" id="A0A820S4I9"/>
<keyword evidence="1" id="KW-0175">Coiled coil</keyword>
<feature type="non-terminal residue" evidence="2">
    <location>
        <position position="55"/>
    </location>
</feature>
<protein>
    <submittedName>
        <fullName evidence="2">Uncharacterized protein</fullName>
    </submittedName>
</protein>
<feature type="non-terminal residue" evidence="2">
    <location>
        <position position="1"/>
    </location>
</feature>
<sequence>FKSDYMISLDEETKNAIRKLEADKRELKVENENLMKKVQELENLEHDKQLSPRKY</sequence>
<proteinExistence type="predicted"/>
<comment type="caution">
    <text evidence="2">The sequence shown here is derived from an EMBL/GenBank/DDBJ whole genome shotgun (WGS) entry which is preliminary data.</text>
</comment>
<organism evidence="2 3">
    <name type="scientific">Adineta steineri</name>
    <dbReference type="NCBI Taxonomy" id="433720"/>
    <lineage>
        <taxon>Eukaryota</taxon>
        <taxon>Metazoa</taxon>
        <taxon>Spiralia</taxon>
        <taxon>Gnathifera</taxon>
        <taxon>Rotifera</taxon>
        <taxon>Eurotatoria</taxon>
        <taxon>Bdelloidea</taxon>
        <taxon>Adinetida</taxon>
        <taxon>Adinetidae</taxon>
        <taxon>Adineta</taxon>
    </lineage>
</organism>
<dbReference type="EMBL" id="CAJOAZ010033129">
    <property type="protein sequence ID" value="CAF4452534.1"/>
    <property type="molecule type" value="Genomic_DNA"/>
</dbReference>
<dbReference type="Proteomes" id="UP000663844">
    <property type="component" value="Unassembled WGS sequence"/>
</dbReference>